<evidence type="ECO:0000256" key="1">
    <source>
        <dbReference type="SAM" id="MobiDB-lite"/>
    </source>
</evidence>
<dbReference type="SUPFAM" id="SSF88697">
    <property type="entry name" value="PUA domain-like"/>
    <property type="match status" value="1"/>
</dbReference>
<dbReference type="Gene3D" id="2.30.130.40">
    <property type="entry name" value="LON domain-like"/>
    <property type="match status" value="1"/>
</dbReference>
<organism evidence="3 4">
    <name type="scientific">Novacetimonas hansenii</name>
    <name type="common">Komagataeibacter hansenii</name>
    <dbReference type="NCBI Taxonomy" id="436"/>
    <lineage>
        <taxon>Bacteria</taxon>
        <taxon>Pseudomonadati</taxon>
        <taxon>Pseudomonadota</taxon>
        <taxon>Alphaproteobacteria</taxon>
        <taxon>Acetobacterales</taxon>
        <taxon>Acetobacteraceae</taxon>
        <taxon>Novacetimonas</taxon>
    </lineage>
</organism>
<feature type="region of interest" description="Disordered" evidence="1">
    <location>
        <begin position="99"/>
        <end position="120"/>
    </location>
</feature>
<dbReference type="InterPro" id="IPR015947">
    <property type="entry name" value="PUA-like_sf"/>
</dbReference>
<dbReference type="Pfam" id="PF02190">
    <property type="entry name" value="LON_substr_bdg"/>
    <property type="match status" value="1"/>
</dbReference>
<dbReference type="InterPro" id="IPR046336">
    <property type="entry name" value="Lon_prtase_N_sf"/>
</dbReference>
<protein>
    <submittedName>
        <fullName evidence="3">ATP-dependent protease</fullName>
    </submittedName>
</protein>
<dbReference type="InterPro" id="IPR003111">
    <property type="entry name" value="Lon_prtase_N"/>
</dbReference>
<dbReference type="PANTHER" id="PTHR46732:SF8">
    <property type="entry name" value="ATP-DEPENDENT PROTEASE LA (LON) DOMAIN PROTEIN"/>
    <property type="match status" value="1"/>
</dbReference>
<dbReference type="GO" id="GO:0006508">
    <property type="term" value="P:proteolysis"/>
    <property type="evidence" value="ECO:0007669"/>
    <property type="project" value="UniProtKB-KW"/>
</dbReference>
<gene>
    <name evidence="3" type="primary">lonD</name>
    <name evidence="3" type="ORF">GHA01_18240</name>
</gene>
<keyword evidence="3" id="KW-0378">Hydrolase</keyword>
<proteinExistence type="predicted"/>
<dbReference type="PROSITE" id="PS51787">
    <property type="entry name" value="LON_N"/>
    <property type="match status" value="1"/>
</dbReference>
<keyword evidence="3" id="KW-0645">Protease</keyword>
<feature type="compositionally biased region" description="Gly residues" evidence="1">
    <location>
        <begin position="103"/>
        <end position="119"/>
    </location>
</feature>
<dbReference type="GO" id="GO:0008233">
    <property type="term" value="F:peptidase activity"/>
    <property type="evidence" value="ECO:0007669"/>
    <property type="project" value="UniProtKB-KW"/>
</dbReference>
<name>A0ABQ0SFJ1_NOVHA</name>
<dbReference type="SMART" id="SM00464">
    <property type="entry name" value="LON"/>
    <property type="match status" value="1"/>
</dbReference>
<evidence type="ECO:0000313" key="4">
    <source>
        <dbReference type="Proteomes" id="UP000319478"/>
    </source>
</evidence>
<comment type="caution">
    <text evidence="3">The sequence shown here is derived from an EMBL/GenBank/DDBJ whole genome shotgun (WGS) entry which is preliminary data.</text>
</comment>
<accession>A0ABQ0SFJ1</accession>
<sequence length="274" mass="29749">MTPRHDRVGHVVEHDDIPRRIPLIQDMTLADFPAEIGLFPLNEAMLLPHGKLPLNVFEPRYVALVEDAMREGRMIGMIQTRDWPGMGMAEPMTPGDGVFADGDGNGDGGGAGGAGGLPGGADETPPLYSVGCIGRITSMTERADGTYGITLTGLARFRLLREAGMRRGYRVARIDVSGFAADVTDPDEDVAYDRERLLESLRRFCTQQGLSTQWDALYEMDDVTLLVMLPMICPFATAEKQALLESATLAERANTLRTLLDMAGHEPDEGASPS</sequence>
<dbReference type="RefSeq" id="WP_003621855.1">
    <property type="nucleotide sequence ID" value="NZ_BJNN01000097.1"/>
</dbReference>
<evidence type="ECO:0000313" key="3">
    <source>
        <dbReference type="EMBL" id="GEC63975.1"/>
    </source>
</evidence>
<dbReference type="Proteomes" id="UP000319478">
    <property type="component" value="Unassembled WGS sequence"/>
</dbReference>
<feature type="domain" description="Lon N-terminal" evidence="2">
    <location>
        <begin position="36"/>
        <end position="264"/>
    </location>
</feature>
<dbReference type="PANTHER" id="PTHR46732">
    <property type="entry name" value="ATP-DEPENDENT PROTEASE LA (LON) DOMAIN PROTEIN"/>
    <property type="match status" value="1"/>
</dbReference>
<evidence type="ECO:0000259" key="2">
    <source>
        <dbReference type="PROSITE" id="PS51787"/>
    </source>
</evidence>
<keyword evidence="4" id="KW-1185">Reference proteome</keyword>
<dbReference type="EMBL" id="BJNN01000097">
    <property type="protein sequence ID" value="GEC63975.1"/>
    <property type="molecule type" value="Genomic_DNA"/>
</dbReference>
<reference evidence="3 4" key="1">
    <citation type="submission" date="2019-06" db="EMBL/GenBank/DDBJ databases">
        <title>Whole genome shotgun sequence of Komagataeibacter hansenii NBRC 14820.</title>
        <authorList>
            <person name="Hosoyama A."/>
            <person name="Uohara A."/>
            <person name="Ohji S."/>
            <person name="Ichikawa N."/>
        </authorList>
    </citation>
    <scope>NUCLEOTIDE SEQUENCE [LARGE SCALE GENOMIC DNA]</scope>
    <source>
        <strain evidence="3 4">NBRC 14820</strain>
    </source>
</reference>